<organism evidence="3">
    <name type="scientific">Metarhizium acridum (strain CQMa 102)</name>
    <dbReference type="NCBI Taxonomy" id="655827"/>
    <lineage>
        <taxon>Eukaryota</taxon>
        <taxon>Fungi</taxon>
        <taxon>Dikarya</taxon>
        <taxon>Ascomycota</taxon>
        <taxon>Pezizomycotina</taxon>
        <taxon>Sordariomycetes</taxon>
        <taxon>Hypocreomycetidae</taxon>
        <taxon>Hypocreales</taxon>
        <taxon>Clavicipitaceae</taxon>
        <taxon>Metarhizium</taxon>
    </lineage>
</organism>
<gene>
    <name evidence="2" type="ORF">MAC_06235</name>
</gene>
<name>E9E8M0_METAQ</name>
<dbReference type="InParanoid" id="E9E8M0"/>
<keyword evidence="3" id="KW-1185">Reference proteome</keyword>
<evidence type="ECO:0000313" key="2">
    <source>
        <dbReference type="EMBL" id="EFY87749.1"/>
    </source>
</evidence>
<feature type="region of interest" description="Disordered" evidence="1">
    <location>
        <begin position="1"/>
        <end position="31"/>
    </location>
</feature>
<dbReference type="Proteomes" id="UP000002499">
    <property type="component" value="Unassembled WGS sequence"/>
</dbReference>
<feature type="region of interest" description="Disordered" evidence="1">
    <location>
        <begin position="82"/>
        <end position="104"/>
    </location>
</feature>
<dbReference type="KEGG" id="maw:19250546"/>
<evidence type="ECO:0000256" key="1">
    <source>
        <dbReference type="SAM" id="MobiDB-lite"/>
    </source>
</evidence>
<accession>E9E8M0</accession>
<dbReference type="HOGENOM" id="CLU_1796918_0_0_1"/>
<proteinExistence type="predicted"/>
<protein>
    <submittedName>
        <fullName evidence="2">Uncharacterized protein</fullName>
    </submittedName>
</protein>
<evidence type="ECO:0000313" key="3">
    <source>
        <dbReference type="Proteomes" id="UP000002499"/>
    </source>
</evidence>
<dbReference type="EMBL" id="GL698522">
    <property type="protein sequence ID" value="EFY87749.1"/>
    <property type="molecule type" value="Genomic_DNA"/>
</dbReference>
<dbReference type="AlphaFoldDB" id="E9E8M0"/>
<dbReference type="GeneID" id="19250546"/>
<feature type="compositionally biased region" description="Polar residues" evidence="1">
    <location>
        <begin position="1"/>
        <end position="11"/>
    </location>
</feature>
<sequence>MSRVTQSNALASTPKLEPSNEPTTRDYRMESKERELNILLKRPITSATQDAEEADLDAKLKVAAKRLRLLKKRRQLADLTRELKAEERGVTQEGPRLSAGPSATPQLSLELAASQLRSSMFEAQFRTPIYKGDTHGALKSSSWI</sequence>
<reference evidence="2 3" key="1">
    <citation type="journal article" date="2011" name="PLoS Genet.">
        <title>Genome sequencing and comparative transcriptomics of the model entomopathogenic fungi Metarhizium anisopliae and M. acridum.</title>
        <authorList>
            <person name="Gao Q."/>
            <person name="Jin K."/>
            <person name="Ying S.H."/>
            <person name="Zhang Y."/>
            <person name="Xiao G."/>
            <person name="Shang Y."/>
            <person name="Duan Z."/>
            <person name="Hu X."/>
            <person name="Xie X.Q."/>
            <person name="Zhou G."/>
            <person name="Peng G."/>
            <person name="Luo Z."/>
            <person name="Huang W."/>
            <person name="Wang B."/>
            <person name="Fang W."/>
            <person name="Wang S."/>
            <person name="Zhong Y."/>
            <person name="Ma L.J."/>
            <person name="St Leger R.J."/>
            <person name="Zhao G.P."/>
            <person name="Pei Y."/>
            <person name="Feng M.G."/>
            <person name="Xia Y."/>
            <person name="Wang C."/>
        </authorList>
    </citation>
    <scope>NUCLEOTIDE SEQUENCE [LARGE SCALE GENOMIC DNA]</scope>
    <source>
        <strain evidence="2 3">CQMa 102</strain>
    </source>
</reference>